<organism evidence="3 4">
    <name type="scientific">Sorangium cellulosum</name>
    <name type="common">Polyangium cellulosum</name>
    <dbReference type="NCBI Taxonomy" id="56"/>
    <lineage>
        <taxon>Bacteria</taxon>
        <taxon>Pseudomonadati</taxon>
        <taxon>Myxococcota</taxon>
        <taxon>Polyangia</taxon>
        <taxon>Polyangiales</taxon>
        <taxon>Polyangiaceae</taxon>
        <taxon>Sorangium</taxon>
    </lineage>
</organism>
<feature type="domain" description="AAA+ ATPase" evidence="2">
    <location>
        <begin position="27"/>
        <end position="362"/>
    </location>
</feature>
<dbReference type="EMBL" id="CP012672">
    <property type="protein sequence ID" value="AUX35212.1"/>
    <property type="molecule type" value="Genomic_DNA"/>
</dbReference>
<evidence type="ECO:0000313" key="3">
    <source>
        <dbReference type="EMBL" id="AUX35212.1"/>
    </source>
</evidence>
<gene>
    <name evidence="3" type="ORF">SOCE836_074010</name>
</gene>
<dbReference type="SUPFAM" id="SSF52540">
    <property type="entry name" value="P-loop containing nucleoside triphosphate hydrolases"/>
    <property type="match status" value="2"/>
</dbReference>
<dbReference type="InterPro" id="IPR051396">
    <property type="entry name" value="Bact_Antivir_Def_Nuclease"/>
</dbReference>
<dbReference type="Proteomes" id="UP000295497">
    <property type="component" value="Chromosome"/>
</dbReference>
<name>A0A4V0NH27_SORCE</name>
<evidence type="ECO:0000313" key="4">
    <source>
        <dbReference type="Proteomes" id="UP000295497"/>
    </source>
</evidence>
<feature type="compositionally biased region" description="Basic and acidic residues" evidence="1">
    <location>
        <begin position="93"/>
        <end position="106"/>
    </location>
</feature>
<dbReference type="InterPro" id="IPR041685">
    <property type="entry name" value="AAA_GajA/Old/RecF-like"/>
</dbReference>
<feature type="region of interest" description="Disordered" evidence="1">
    <location>
        <begin position="90"/>
        <end position="114"/>
    </location>
</feature>
<dbReference type="InterPro" id="IPR027417">
    <property type="entry name" value="P-loop_NTPase"/>
</dbReference>
<sequence length="451" mass="50368">MLIREITIHNLRLLRDVKIPFERDGQPRTWTVLIGRNGTGKTSILQAIALAAAGNAGAISLADAVRDQLPDMRRAGDVAIDATFGFGPIGQQRGERPLAPDGKRPEGLGVELRVPPGRDPLRAVSWYTPLRGDKPEGSGTEATDPLVAARARDLNHWFVIGYGMFRRADDAQPGQKPPDWPSINRLRPLFQPVPLIGPGFLDILPEELKGPYTAILQQIIKGSQGDDPVLPGIVDLERRGRGGVQSTYDLNERNRWVEQIGTRRVKLPASWFAHGHQSTIAWISDLVGHVLLEAGSYVEPREMEGIVLIDEIDLYLHPAWQVRFIRALQRTFPGLQFVATTHSPILLTGLRRDEVVILERDPEDGDVMWRHPDRDPRLLTGSELYEEFFEIRDLYPTDLARTLDAWRTLAMNPHRPAEAEAEIDRLEGIMKREGIAVRPRVPRAGGAEAAE</sequence>
<reference evidence="3 4" key="1">
    <citation type="submission" date="2015-09" db="EMBL/GenBank/DDBJ databases">
        <title>Sorangium comparison.</title>
        <authorList>
            <person name="Zaburannyi N."/>
            <person name="Bunk B."/>
            <person name="Overmann J."/>
            <person name="Mueller R."/>
        </authorList>
    </citation>
    <scope>NUCLEOTIDE SEQUENCE [LARGE SCALE GENOMIC DNA]</scope>
    <source>
        <strain evidence="3 4">So ce836</strain>
    </source>
</reference>
<evidence type="ECO:0000259" key="2">
    <source>
        <dbReference type="SMART" id="SM00382"/>
    </source>
</evidence>
<dbReference type="InterPro" id="IPR003959">
    <property type="entry name" value="ATPase_AAA_core"/>
</dbReference>
<dbReference type="RefSeq" id="WP_129578278.1">
    <property type="nucleotide sequence ID" value="NZ_CP012672.1"/>
</dbReference>
<dbReference type="SMART" id="SM00382">
    <property type="entry name" value="AAA"/>
    <property type="match status" value="1"/>
</dbReference>
<protein>
    <submittedName>
        <fullName evidence="3">AAA ATPase</fullName>
    </submittedName>
</protein>
<dbReference type="GO" id="GO:0005524">
    <property type="term" value="F:ATP binding"/>
    <property type="evidence" value="ECO:0007669"/>
    <property type="project" value="InterPro"/>
</dbReference>
<evidence type="ECO:0000256" key="1">
    <source>
        <dbReference type="SAM" id="MobiDB-lite"/>
    </source>
</evidence>
<accession>A0A4V0NH27</accession>
<dbReference type="Pfam" id="PF13175">
    <property type="entry name" value="AAA_15"/>
    <property type="match status" value="1"/>
</dbReference>
<dbReference type="GO" id="GO:0016887">
    <property type="term" value="F:ATP hydrolysis activity"/>
    <property type="evidence" value="ECO:0007669"/>
    <property type="project" value="InterPro"/>
</dbReference>
<dbReference type="PANTHER" id="PTHR43581">
    <property type="entry name" value="ATP/GTP PHOSPHATASE"/>
    <property type="match status" value="1"/>
</dbReference>
<dbReference type="InterPro" id="IPR003593">
    <property type="entry name" value="AAA+_ATPase"/>
</dbReference>
<dbReference type="AlphaFoldDB" id="A0A4V0NH27"/>
<dbReference type="Gene3D" id="3.40.50.300">
    <property type="entry name" value="P-loop containing nucleotide triphosphate hydrolases"/>
    <property type="match status" value="2"/>
</dbReference>
<proteinExistence type="predicted"/>
<dbReference type="PANTHER" id="PTHR43581:SF2">
    <property type="entry name" value="EXCINUCLEASE ATPASE SUBUNIT"/>
    <property type="match status" value="1"/>
</dbReference>
<dbReference type="Pfam" id="PF13304">
    <property type="entry name" value="AAA_21"/>
    <property type="match status" value="1"/>
</dbReference>